<dbReference type="PANTHER" id="PTHR14401:SF6">
    <property type="entry name" value="CENTROMERE PROTEIN K"/>
    <property type="match status" value="1"/>
</dbReference>
<name>A0A3B3BXT5_ORYME</name>
<evidence type="ECO:0000256" key="2">
    <source>
        <dbReference type="ARBA" id="ARBA00004584"/>
    </source>
</evidence>
<evidence type="ECO:0000256" key="6">
    <source>
        <dbReference type="ARBA" id="ARBA00023242"/>
    </source>
</evidence>
<dbReference type="InterPro" id="IPR020993">
    <property type="entry name" value="Centromere_CenpK"/>
</dbReference>
<dbReference type="GeneTree" id="ENSGT00390000006243"/>
<feature type="coiled-coil region" evidence="8">
    <location>
        <begin position="65"/>
        <end position="92"/>
    </location>
</feature>
<dbReference type="GO" id="GO:0051382">
    <property type="term" value="P:kinetochore assembly"/>
    <property type="evidence" value="ECO:0007669"/>
    <property type="project" value="InterPro"/>
</dbReference>
<dbReference type="GO" id="GO:0000070">
    <property type="term" value="P:mitotic sister chromatid segregation"/>
    <property type="evidence" value="ECO:0007669"/>
    <property type="project" value="TreeGrafter"/>
</dbReference>
<dbReference type="AlphaFoldDB" id="A0A3B3BXT5"/>
<evidence type="ECO:0000256" key="5">
    <source>
        <dbReference type="ARBA" id="ARBA00023054"/>
    </source>
</evidence>
<comment type="subcellular location">
    <subcellularLocation>
        <location evidence="2">Chromosome</location>
        <location evidence="2">Centromere</location>
    </subcellularLocation>
    <subcellularLocation>
        <location evidence="1">Nucleus</location>
    </subcellularLocation>
</comment>
<keyword evidence="4" id="KW-0158">Chromosome</keyword>
<protein>
    <submittedName>
        <fullName evidence="9">Centromere protein K</fullName>
    </submittedName>
</protein>
<evidence type="ECO:0000256" key="3">
    <source>
        <dbReference type="ARBA" id="ARBA00005795"/>
    </source>
</evidence>
<reference evidence="9" key="1">
    <citation type="submission" date="2025-08" db="UniProtKB">
        <authorList>
            <consortium name="Ensembl"/>
        </authorList>
    </citation>
    <scope>IDENTIFICATION</scope>
</reference>
<keyword evidence="10" id="KW-1185">Reference proteome</keyword>
<dbReference type="Pfam" id="PF11802">
    <property type="entry name" value="CENP-K"/>
    <property type="match status" value="1"/>
</dbReference>
<evidence type="ECO:0000256" key="4">
    <source>
        <dbReference type="ARBA" id="ARBA00022454"/>
    </source>
</evidence>
<dbReference type="PANTHER" id="PTHR14401">
    <property type="entry name" value="CENTROMERE PROTEIN K"/>
    <property type="match status" value="1"/>
</dbReference>
<comment type="similarity">
    <text evidence="3">Belongs to the CENP-K/MCM22 family.</text>
</comment>
<accession>A0A3B3BXT5</accession>
<dbReference type="GO" id="GO:0005634">
    <property type="term" value="C:nucleus"/>
    <property type="evidence" value="ECO:0007669"/>
    <property type="project" value="UniProtKB-SubCell"/>
</dbReference>
<evidence type="ECO:0000256" key="8">
    <source>
        <dbReference type="SAM" id="Coils"/>
    </source>
</evidence>
<keyword evidence="5 8" id="KW-0175">Coiled coil</keyword>
<evidence type="ECO:0000256" key="7">
    <source>
        <dbReference type="ARBA" id="ARBA00023328"/>
    </source>
</evidence>
<dbReference type="Proteomes" id="UP000261560">
    <property type="component" value="Unplaced"/>
</dbReference>
<organism evidence="9 10">
    <name type="scientific">Oryzias melastigma</name>
    <name type="common">Marine medaka</name>
    <dbReference type="NCBI Taxonomy" id="30732"/>
    <lineage>
        <taxon>Eukaryota</taxon>
        <taxon>Metazoa</taxon>
        <taxon>Chordata</taxon>
        <taxon>Craniata</taxon>
        <taxon>Vertebrata</taxon>
        <taxon>Euteleostomi</taxon>
        <taxon>Actinopterygii</taxon>
        <taxon>Neopterygii</taxon>
        <taxon>Teleostei</taxon>
        <taxon>Neoteleostei</taxon>
        <taxon>Acanthomorphata</taxon>
        <taxon>Ovalentaria</taxon>
        <taxon>Atherinomorphae</taxon>
        <taxon>Beloniformes</taxon>
        <taxon>Adrianichthyidae</taxon>
        <taxon>Oryziinae</taxon>
        <taxon>Oryzias</taxon>
    </lineage>
</organism>
<keyword evidence="7" id="KW-0137">Centromere</keyword>
<keyword evidence="6" id="KW-0539">Nucleus</keyword>
<sequence>MVTEAELKKRQTEEPKLLAENPDVLFHAGKEEMLKLCSQLETVLSCCEAKRDKLRETKELEQKWLEEKVQVLKAVKTHVEQLQKEKENVSALSMLQDIKEKIQKMKAYQETLMECLGDILEKHIPLPQVEPEPSRRKKKALMNKALQSPHDPYVIVDNTFWPPYVEMLLRYGIAVRHQENNFKIRLGAFF</sequence>
<evidence type="ECO:0000313" key="10">
    <source>
        <dbReference type="Proteomes" id="UP000261560"/>
    </source>
</evidence>
<reference evidence="9" key="2">
    <citation type="submission" date="2025-09" db="UniProtKB">
        <authorList>
            <consortium name="Ensembl"/>
        </authorList>
    </citation>
    <scope>IDENTIFICATION</scope>
</reference>
<evidence type="ECO:0000256" key="1">
    <source>
        <dbReference type="ARBA" id="ARBA00004123"/>
    </source>
</evidence>
<evidence type="ECO:0000313" key="9">
    <source>
        <dbReference type="Ensembl" id="ENSOMEP00000010189.1"/>
    </source>
</evidence>
<dbReference type="GO" id="GO:0000775">
    <property type="term" value="C:chromosome, centromeric region"/>
    <property type="evidence" value="ECO:0007669"/>
    <property type="project" value="UniProtKB-SubCell"/>
</dbReference>
<proteinExistence type="inferred from homology"/>
<dbReference type="Ensembl" id="ENSOMET00000016933.1">
    <property type="protein sequence ID" value="ENSOMEP00000010189.1"/>
    <property type="gene ID" value="ENSOMEG00000011482.1"/>
</dbReference>